<name>A0A3P1ULR2_9ACTO</name>
<comment type="caution">
    <text evidence="4">The sequence shown here is derived from an EMBL/GenBank/DDBJ whole genome shotgun (WGS) entry which is preliminary data.</text>
</comment>
<evidence type="ECO:0000256" key="2">
    <source>
        <dbReference type="SAM" id="MobiDB-lite"/>
    </source>
</evidence>
<dbReference type="InterPro" id="IPR001646">
    <property type="entry name" value="5peptide_repeat"/>
</dbReference>
<evidence type="ECO:0000313" key="4">
    <source>
        <dbReference type="EMBL" id="RRD22320.1"/>
    </source>
</evidence>
<proteinExistence type="predicted"/>
<keyword evidence="3" id="KW-0472">Membrane</keyword>
<feature type="region of interest" description="Disordered" evidence="2">
    <location>
        <begin position="436"/>
        <end position="456"/>
    </location>
</feature>
<keyword evidence="3" id="KW-0812">Transmembrane</keyword>
<evidence type="ECO:0000256" key="3">
    <source>
        <dbReference type="SAM" id="Phobius"/>
    </source>
</evidence>
<feature type="transmembrane region" description="Helical" evidence="3">
    <location>
        <begin position="73"/>
        <end position="92"/>
    </location>
</feature>
<dbReference type="OrthoDB" id="3827724at2"/>
<reference evidence="4 5" key="1">
    <citation type="submission" date="2018-11" db="EMBL/GenBank/DDBJ databases">
        <title>Genomes From Bacteria Associated with the Canine Oral Cavity: a Test Case for Automated Genome-Based Taxonomic Assignment.</title>
        <authorList>
            <person name="Coil D.A."/>
            <person name="Jospin G."/>
            <person name="Darling A.E."/>
            <person name="Wallis C."/>
            <person name="Davis I.J."/>
            <person name="Harris S."/>
            <person name="Eisen J.A."/>
            <person name="Holcombe L.J."/>
            <person name="O'Flynn C."/>
        </authorList>
    </citation>
    <scope>NUCLEOTIDE SEQUENCE [LARGE SCALE GENOMIC DNA]</scope>
    <source>
        <strain evidence="4 5">OH5050</strain>
    </source>
</reference>
<gene>
    <name evidence="4" type="ORF">EII10_12690</name>
</gene>
<dbReference type="AlphaFoldDB" id="A0A3P1ULR2"/>
<organism evidence="4 5">
    <name type="scientific">Actinomyces bowdenii</name>
    <dbReference type="NCBI Taxonomy" id="131109"/>
    <lineage>
        <taxon>Bacteria</taxon>
        <taxon>Bacillati</taxon>
        <taxon>Actinomycetota</taxon>
        <taxon>Actinomycetes</taxon>
        <taxon>Actinomycetales</taxon>
        <taxon>Actinomycetaceae</taxon>
        <taxon>Actinomyces</taxon>
    </lineage>
</organism>
<accession>A0A3P1ULR2</accession>
<feature type="coiled-coil region" evidence="1">
    <location>
        <begin position="95"/>
        <end position="122"/>
    </location>
</feature>
<evidence type="ECO:0000256" key="1">
    <source>
        <dbReference type="SAM" id="Coils"/>
    </source>
</evidence>
<evidence type="ECO:0000313" key="5">
    <source>
        <dbReference type="Proteomes" id="UP000271272"/>
    </source>
</evidence>
<dbReference type="Gene3D" id="2.160.20.80">
    <property type="entry name" value="E3 ubiquitin-protein ligase SopA"/>
    <property type="match status" value="1"/>
</dbReference>
<feature type="transmembrane region" description="Helical" evidence="3">
    <location>
        <begin position="21"/>
        <end position="45"/>
    </location>
</feature>
<keyword evidence="5" id="KW-1185">Reference proteome</keyword>
<dbReference type="Pfam" id="PF13576">
    <property type="entry name" value="Pentapeptide_3"/>
    <property type="match status" value="2"/>
</dbReference>
<dbReference type="EMBL" id="RQZC01000042">
    <property type="protein sequence ID" value="RRD22320.1"/>
    <property type="molecule type" value="Genomic_DNA"/>
</dbReference>
<protein>
    <recommendedName>
        <fullName evidence="6">Pentapeptide repeat-containing protein</fullName>
    </recommendedName>
</protein>
<keyword evidence="1" id="KW-0175">Coiled coil</keyword>
<evidence type="ECO:0008006" key="6">
    <source>
        <dbReference type="Google" id="ProtNLM"/>
    </source>
</evidence>
<dbReference type="Proteomes" id="UP000271272">
    <property type="component" value="Unassembled WGS sequence"/>
</dbReference>
<keyword evidence="3" id="KW-1133">Transmembrane helix</keyword>
<sequence length="456" mass="50730">MFNSGRTNEQRPGRQRGPGAWPLFLVIFIWVLLALLLFTVLGWLWGNGGYWSWDRLLTNWRDVSDSATTSLDLVKVSLTTIGGIGGVGYLVIKYRERASAERTEAAAELERAEQKLLTAVQQLGSASPQVRISGVYSLADTADIYRGDYRQRVVDILCGYLRTKRGEWVTPTDAEDGDDKIYVSDDGAVESTILEVLARHLRKRREATEHHPEVVQEVQDEQLWCNCSIDLHGAILAERPNFHHATFNYGTDFGGAIFTQGAIFWGANFTQGAYFGNAIFAQRVIFWGASFTLDTDFGDATFTQEADFWAANFTQEANFGDANFTQEANFGGTTFTQEANFGDAIFSRRADFGGTTFTQDIDFGGTTFTQEADFRGVTFTQNADFQSAIFNVDYQESGDSITFPRSMLLDRITGLPQGARWAKFDENGNILRIIEDDSPDMATEGNESGGEDPTVQ</sequence>